<dbReference type="EMBL" id="JABBPG010000010">
    <property type="protein sequence ID" value="NOU52486.1"/>
    <property type="molecule type" value="Genomic_DNA"/>
</dbReference>
<dbReference type="PANTHER" id="PTHR35984:SF1">
    <property type="entry name" value="PERIPLASMIC SERINE PROTEASE"/>
    <property type="match status" value="1"/>
</dbReference>
<dbReference type="Proteomes" id="UP000586305">
    <property type="component" value="Unassembled WGS sequence"/>
</dbReference>
<gene>
    <name evidence="1" type="ORF">HG263_18395</name>
</gene>
<dbReference type="Pfam" id="PF01972">
    <property type="entry name" value="SDH_protease"/>
    <property type="match status" value="1"/>
</dbReference>
<dbReference type="RefSeq" id="WP_171627547.1">
    <property type="nucleotide sequence ID" value="NZ_JABBPG010000010.1"/>
</dbReference>
<proteinExistence type="predicted"/>
<accession>A0A849VGR9</accession>
<evidence type="ECO:0000313" key="1">
    <source>
        <dbReference type="EMBL" id="NOU52486.1"/>
    </source>
</evidence>
<dbReference type="AlphaFoldDB" id="A0A849VGR9"/>
<sequence length="299" mass="33136">MTIHNASLHAQLKAAQVRFYPPINDTLQGSKVITLAASHIDMSILPTLNRHLKSTPKSDKLALLLYTRGGDVNAARRIALLLRHYCNHLSIIAPYCCQSSGTLLALSADVIYYTPLSVFSAFDPHLEGGDEGNIVSLSSADVKLFKDMAHEWFNLDIAEQSNMLGMLCEHIFPPTLTSFYRTVCEVKKIASEHLTLANIVCPTTKDEILNSLLLGSYSHDYAISGEQLNTLGINCIQNNYIEDNTLPFVEIFELHLGAGNRESLDAPWCDSVIMSPTLLSTRYKKPSGLNPQWSTELLE</sequence>
<evidence type="ECO:0008006" key="3">
    <source>
        <dbReference type="Google" id="ProtNLM"/>
    </source>
</evidence>
<keyword evidence="2" id="KW-1185">Reference proteome</keyword>
<organism evidence="1 2">
    <name type="scientific">Pseudoalteromonas caenipelagi</name>
    <dbReference type="NCBI Taxonomy" id="2726988"/>
    <lineage>
        <taxon>Bacteria</taxon>
        <taxon>Pseudomonadati</taxon>
        <taxon>Pseudomonadota</taxon>
        <taxon>Gammaproteobacteria</taxon>
        <taxon>Alteromonadales</taxon>
        <taxon>Pseudoalteromonadaceae</taxon>
        <taxon>Pseudoalteromonas</taxon>
    </lineage>
</organism>
<dbReference type="InterPro" id="IPR029045">
    <property type="entry name" value="ClpP/crotonase-like_dom_sf"/>
</dbReference>
<dbReference type="Gene3D" id="3.90.226.10">
    <property type="entry name" value="2-enoyl-CoA Hydratase, Chain A, domain 1"/>
    <property type="match status" value="1"/>
</dbReference>
<evidence type="ECO:0000313" key="2">
    <source>
        <dbReference type="Proteomes" id="UP000586305"/>
    </source>
</evidence>
<dbReference type="GO" id="GO:0016020">
    <property type="term" value="C:membrane"/>
    <property type="evidence" value="ECO:0007669"/>
    <property type="project" value="InterPro"/>
</dbReference>
<protein>
    <recommendedName>
        <fullName evidence="3">Serine dehydrogenase proteinase</fullName>
    </recommendedName>
</protein>
<reference evidence="1 2" key="1">
    <citation type="submission" date="2020-04" db="EMBL/GenBank/DDBJ databases">
        <title>Pseudoalteromonas caenipelagi sp. nov., isolated from a tidal flat.</title>
        <authorList>
            <person name="Park S."/>
            <person name="Yoon J.-H."/>
        </authorList>
    </citation>
    <scope>NUCLEOTIDE SEQUENCE [LARGE SCALE GENOMIC DNA]</scope>
    <source>
        <strain evidence="1 2">JBTF-M23</strain>
    </source>
</reference>
<comment type="caution">
    <text evidence="1">The sequence shown here is derived from an EMBL/GenBank/DDBJ whole genome shotgun (WGS) entry which is preliminary data.</text>
</comment>
<dbReference type="InterPro" id="IPR002825">
    <property type="entry name" value="Pept_S49_ser-pept_pro"/>
</dbReference>
<name>A0A849VGR9_9GAMM</name>
<dbReference type="SUPFAM" id="SSF52096">
    <property type="entry name" value="ClpP/crotonase"/>
    <property type="match status" value="1"/>
</dbReference>
<dbReference type="PANTHER" id="PTHR35984">
    <property type="entry name" value="PERIPLASMIC SERINE PROTEASE"/>
    <property type="match status" value="1"/>
</dbReference>